<feature type="compositionally biased region" description="Polar residues" evidence="1">
    <location>
        <begin position="149"/>
        <end position="176"/>
    </location>
</feature>
<keyword evidence="2" id="KW-0812">Transmembrane</keyword>
<dbReference type="EMBL" id="OU895880">
    <property type="protein sequence ID" value="CAG9810230.1"/>
    <property type="molecule type" value="Genomic_DNA"/>
</dbReference>
<name>A0A9N9S3K6_9DIPT</name>
<proteinExistence type="predicted"/>
<organism evidence="3 4">
    <name type="scientific">Chironomus riparius</name>
    <dbReference type="NCBI Taxonomy" id="315576"/>
    <lineage>
        <taxon>Eukaryota</taxon>
        <taxon>Metazoa</taxon>
        <taxon>Ecdysozoa</taxon>
        <taxon>Arthropoda</taxon>
        <taxon>Hexapoda</taxon>
        <taxon>Insecta</taxon>
        <taxon>Pterygota</taxon>
        <taxon>Neoptera</taxon>
        <taxon>Endopterygota</taxon>
        <taxon>Diptera</taxon>
        <taxon>Nematocera</taxon>
        <taxon>Chironomoidea</taxon>
        <taxon>Chironomidae</taxon>
        <taxon>Chironominae</taxon>
        <taxon>Chironomus</taxon>
    </lineage>
</organism>
<keyword evidence="2" id="KW-0472">Membrane</keyword>
<protein>
    <submittedName>
        <fullName evidence="3">Uncharacterized protein</fullName>
    </submittedName>
</protein>
<keyword evidence="2" id="KW-1133">Transmembrane helix</keyword>
<evidence type="ECO:0000313" key="4">
    <source>
        <dbReference type="Proteomes" id="UP001153620"/>
    </source>
</evidence>
<sequence length="253" mass="28291">MAMDGAAFVLIVIYLVFYICLKICCKTDSEEDPAAQVAASSPQNQHPSGPGYIITTSTINAQSYTNNNTNGYAISGTQSNQPFPSDVVDIRWILYRKFALHCGIVSIFLRLIMNDTFIGVLIFVGVYVIYKSCAYVCKKACEKEEQQTSFMSSRVLQPRNSVSDEAENPTQNTQTHIPMPMPYGSQVSLPYPQINSECPYPPLCPYLTQHEHPPPFSHSLQRSQHSEPYNSTDQLDLPPNYAAAIKMHPNLEK</sequence>
<accession>A0A9N9S3K6</accession>
<gene>
    <name evidence="3" type="ORF">CHIRRI_LOCUS13047</name>
</gene>
<reference evidence="3" key="1">
    <citation type="submission" date="2022-01" db="EMBL/GenBank/DDBJ databases">
        <authorList>
            <person name="King R."/>
        </authorList>
    </citation>
    <scope>NUCLEOTIDE SEQUENCE</scope>
</reference>
<evidence type="ECO:0000256" key="1">
    <source>
        <dbReference type="SAM" id="MobiDB-lite"/>
    </source>
</evidence>
<evidence type="ECO:0000313" key="3">
    <source>
        <dbReference type="EMBL" id="CAG9810230.1"/>
    </source>
</evidence>
<keyword evidence="4" id="KW-1185">Reference proteome</keyword>
<dbReference type="AlphaFoldDB" id="A0A9N9S3K6"/>
<feature type="region of interest" description="Disordered" evidence="1">
    <location>
        <begin position="214"/>
        <end position="236"/>
    </location>
</feature>
<feature type="region of interest" description="Disordered" evidence="1">
    <location>
        <begin position="149"/>
        <end position="179"/>
    </location>
</feature>
<feature type="compositionally biased region" description="Polar residues" evidence="1">
    <location>
        <begin position="218"/>
        <end position="234"/>
    </location>
</feature>
<dbReference type="Proteomes" id="UP001153620">
    <property type="component" value="Chromosome 4"/>
</dbReference>
<reference evidence="3" key="2">
    <citation type="submission" date="2022-10" db="EMBL/GenBank/DDBJ databases">
        <authorList>
            <consortium name="ENA_rothamsted_submissions"/>
            <consortium name="culmorum"/>
            <person name="King R."/>
        </authorList>
    </citation>
    <scope>NUCLEOTIDE SEQUENCE</scope>
</reference>
<feature type="transmembrane region" description="Helical" evidence="2">
    <location>
        <begin position="98"/>
        <end position="130"/>
    </location>
</feature>
<evidence type="ECO:0000256" key="2">
    <source>
        <dbReference type="SAM" id="Phobius"/>
    </source>
</evidence>
<feature type="transmembrane region" description="Helical" evidence="2">
    <location>
        <begin position="6"/>
        <end position="25"/>
    </location>
</feature>